<dbReference type="SUPFAM" id="SSF56281">
    <property type="entry name" value="Metallo-hydrolase/oxidoreductase"/>
    <property type="match status" value="1"/>
</dbReference>
<evidence type="ECO:0000256" key="1">
    <source>
        <dbReference type="ARBA" id="ARBA00001947"/>
    </source>
</evidence>
<protein>
    <submittedName>
        <fullName evidence="6">MBL fold metallo-hydrolase</fullName>
    </submittedName>
</protein>
<keyword evidence="2" id="KW-0479">Metal-binding</keyword>
<dbReference type="InterPro" id="IPR051453">
    <property type="entry name" value="MBL_Glyoxalase_II"/>
</dbReference>
<keyword evidence="7" id="KW-1185">Reference proteome</keyword>
<dbReference type="Pfam" id="PF00753">
    <property type="entry name" value="Lactamase_B"/>
    <property type="match status" value="1"/>
</dbReference>
<organism evidence="6 7">
    <name type="scientific">Kribbibacterium absianum</name>
    <dbReference type="NCBI Taxonomy" id="3044210"/>
    <lineage>
        <taxon>Bacteria</taxon>
        <taxon>Bacillati</taxon>
        <taxon>Actinomycetota</taxon>
        <taxon>Coriobacteriia</taxon>
        <taxon>Coriobacteriales</taxon>
        <taxon>Kribbibacteriaceae</taxon>
        <taxon>Kribbibacterium</taxon>
    </lineage>
</organism>
<dbReference type="SMART" id="SM00849">
    <property type="entry name" value="Lactamase_B"/>
    <property type="match status" value="1"/>
</dbReference>
<dbReference type="RefSeq" id="WP_283712155.1">
    <property type="nucleotide sequence ID" value="NZ_JASJEW010000001.1"/>
</dbReference>
<evidence type="ECO:0000256" key="2">
    <source>
        <dbReference type="ARBA" id="ARBA00022723"/>
    </source>
</evidence>
<dbReference type="InterPro" id="IPR001279">
    <property type="entry name" value="Metallo-B-lactamas"/>
</dbReference>
<proteinExistence type="predicted"/>
<keyword evidence="4" id="KW-0862">Zinc</keyword>
<dbReference type="Proteomes" id="UP001431693">
    <property type="component" value="Unassembled WGS sequence"/>
</dbReference>
<reference evidence="6" key="1">
    <citation type="submission" date="2023-05" db="EMBL/GenBank/DDBJ databases">
        <title>[olsenella] sp. nov., isolated from a pig farm feces dump.</title>
        <authorList>
            <person name="Chang Y.-H."/>
        </authorList>
    </citation>
    <scope>NUCLEOTIDE SEQUENCE</scope>
    <source>
        <strain evidence="6">YH-ols2217</strain>
    </source>
</reference>
<comment type="caution">
    <text evidence="6">The sequence shown here is derived from an EMBL/GenBank/DDBJ whole genome shotgun (WGS) entry which is preliminary data.</text>
</comment>
<evidence type="ECO:0000313" key="7">
    <source>
        <dbReference type="Proteomes" id="UP001431693"/>
    </source>
</evidence>
<dbReference type="InterPro" id="IPR036866">
    <property type="entry name" value="RibonucZ/Hydroxyglut_hydro"/>
</dbReference>
<feature type="domain" description="Metallo-beta-lactamase" evidence="5">
    <location>
        <begin position="18"/>
        <end position="193"/>
    </location>
</feature>
<gene>
    <name evidence="6" type="ORF">QJ043_00195</name>
</gene>
<keyword evidence="3" id="KW-0378">Hydrolase</keyword>
<evidence type="ECO:0000313" key="6">
    <source>
        <dbReference type="EMBL" id="MDJ1128511.1"/>
    </source>
</evidence>
<evidence type="ECO:0000256" key="4">
    <source>
        <dbReference type="ARBA" id="ARBA00022833"/>
    </source>
</evidence>
<dbReference type="Gene3D" id="3.60.15.10">
    <property type="entry name" value="Ribonuclease Z/Hydroxyacylglutathione hydrolase-like"/>
    <property type="match status" value="1"/>
</dbReference>
<name>A0ABT6ZHI2_9ACTN</name>
<evidence type="ECO:0000256" key="3">
    <source>
        <dbReference type="ARBA" id="ARBA00022801"/>
    </source>
</evidence>
<comment type="cofactor">
    <cofactor evidence="1">
        <name>Zn(2+)</name>
        <dbReference type="ChEBI" id="CHEBI:29105"/>
    </cofactor>
</comment>
<dbReference type="CDD" id="cd06262">
    <property type="entry name" value="metallo-hydrolase-like_MBL-fold"/>
    <property type="match status" value="1"/>
</dbReference>
<accession>A0ABT6ZHI2</accession>
<dbReference type="EMBL" id="JASJEX010000001">
    <property type="protein sequence ID" value="MDJ1128511.1"/>
    <property type="molecule type" value="Genomic_DNA"/>
</dbReference>
<dbReference type="PANTHER" id="PTHR46233">
    <property type="entry name" value="HYDROXYACYLGLUTATHIONE HYDROLASE GLOC"/>
    <property type="match status" value="1"/>
</dbReference>
<sequence length="210" mass="21985">MAEKTLPEIRQFVVGPIETNCYALVSDGHAVVVDPGAAGARIAQELGDVTVDAVIATHGHGDHVGGVKGLVDALPYDVPFWIHEADAARASRAGTPGNLGIAYDDDAPAPARHLHDGDRIDVGDVSMRVIETPGHTPGGVVLLGDGFAFTGDTLFAGSAGRTDFPEGDHATLMASLRRLMQEVPPETVVLPGHNAVTTMERELATNPFLQ</sequence>
<evidence type="ECO:0000259" key="5">
    <source>
        <dbReference type="SMART" id="SM00849"/>
    </source>
</evidence>
<dbReference type="PANTHER" id="PTHR46233:SF3">
    <property type="entry name" value="HYDROXYACYLGLUTATHIONE HYDROLASE GLOC"/>
    <property type="match status" value="1"/>
</dbReference>